<dbReference type="EMBL" id="JBHTHQ010000012">
    <property type="protein sequence ID" value="MFD0704500.1"/>
    <property type="molecule type" value="Genomic_DNA"/>
</dbReference>
<keyword evidence="4" id="KW-0378">Hydrolase</keyword>
<sequence>MYKSTHITQPYTSAPPKTTYRKPVELVQPRGWWRGDSYASTLRDTRSNPWWVPLATFGIFFVGYIALSIPAVVVAAINYFGTESIKSLLPFAHKGFDPIVSADPTSILLQFGGVAVMLPALWWAIYVLQRQSFGSLSSVFGHIRWRALGWSTFIAFIGFMLLNGISTYVDYRHGAALSPHFPNLYAILLTLTLIPVQCMTEEYLFRGALIQTMGRWIPRGLAQIFVPILPAIIFTSLHNYDWSGLSTVFCLGFIAGYLAMYFGGLEAGMGMHISNNVTIMLFTACGFVDTSPSANSPSGSTAWISAGIDIAVQIIIAVIIVVCASLFGWFMDEGKDYIGEFSKRIHQWEETTASRRQLQRDYKVAAALATQYQYARVVAYPPVSPVVPAAPAAPTPMTPAPVMTAPIPAPTPASAAAPSTSSLPIPDAQISPYRVK</sequence>
<organism evidence="4 5">
    <name type="scientific">Alloscardovia venturai</name>
    <dbReference type="NCBI Taxonomy" id="1769421"/>
    <lineage>
        <taxon>Bacteria</taxon>
        <taxon>Bacillati</taxon>
        <taxon>Actinomycetota</taxon>
        <taxon>Actinomycetes</taxon>
        <taxon>Bifidobacteriales</taxon>
        <taxon>Bifidobacteriaceae</taxon>
        <taxon>Alloscardovia</taxon>
    </lineage>
</organism>
<protein>
    <submittedName>
        <fullName evidence="4">CPBP family intramembrane glutamic endopeptidase</fullName>
        <ecNumber evidence="4">3.4.-.-</ecNumber>
    </submittedName>
</protein>
<gene>
    <name evidence="4" type="ORF">ACFQY8_01880</name>
</gene>
<keyword evidence="5" id="KW-1185">Reference proteome</keyword>
<feature type="transmembrane region" description="Helical" evidence="2">
    <location>
        <begin position="242"/>
        <end position="261"/>
    </location>
</feature>
<feature type="compositionally biased region" description="Low complexity" evidence="1">
    <location>
        <begin position="409"/>
        <end position="426"/>
    </location>
</feature>
<feature type="transmembrane region" description="Helical" evidence="2">
    <location>
        <begin position="216"/>
        <end position="236"/>
    </location>
</feature>
<feature type="transmembrane region" description="Helical" evidence="2">
    <location>
        <begin position="50"/>
        <end position="80"/>
    </location>
</feature>
<feature type="transmembrane region" description="Helical" evidence="2">
    <location>
        <begin position="107"/>
        <end position="128"/>
    </location>
</feature>
<feature type="transmembrane region" description="Helical" evidence="2">
    <location>
        <begin position="148"/>
        <end position="169"/>
    </location>
</feature>
<feature type="region of interest" description="Disordered" evidence="1">
    <location>
        <begin position="409"/>
        <end position="436"/>
    </location>
</feature>
<reference evidence="5" key="1">
    <citation type="journal article" date="2019" name="Int. J. Syst. Evol. Microbiol.">
        <title>The Global Catalogue of Microorganisms (GCM) 10K type strain sequencing project: providing services to taxonomists for standard genome sequencing and annotation.</title>
        <authorList>
            <consortium name="The Broad Institute Genomics Platform"/>
            <consortium name="The Broad Institute Genome Sequencing Center for Infectious Disease"/>
            <person name="Wu L."/>
            <person name="Ma J."/>
        </authorList>
    </citation>
    <scope>NUCLEOTIDE SEQUENCE [LARGE SCALE GENOMIC DNA]</scope>
    <source>
        <strain evidence="5">CCM 8604</strain>
    </source>
</reference>
<keyword evidence="2" id="KW-1133">Transmembrane helix</keyword>
<accession>A0ABW2Y585</accession>
<feature type="transmembrane region" description="Helical" evidence="2">
    <location>
        <begin position="273"/>
        <end position="290"/>
    </location>
</feature>
<proteinExistence type="predicted"/>
<evidence type="ECO:0000256" key="1">
    <source>
        <dbReference type="SAM" id="MobiDB-lite"/>
    </source>
</evidence>
<name>A0ABW2Y585_9BIFI</name>
<dbReference type="GO" id="GO:0016787">
    <property type="term" value="F:hydrolase activity"/>
    <property type="evidence" value="ECO:0007669"/>
    <property type="project" value="UniProtKB-KW"/>
</dbReference>
<dbReference type="InterPro" id="IPR003675">
    <property type="entry name" value="Rce1/LyrA-like_dom"/>
</dbReference>
<feature type="transmembrane region" description="Helical" evidence="2">
    <location>
        <begin position="184"/>
        <end position="204"/>
    </location>
</feature>
<evidence type="ECO:0000313" key="5">
    <source>
        <dbReference type="Proteomes" id="UP001597036"/>
    </source>
</evidence>
<keyword evidence="2" id="KW-0812">Transmembrane</keyword>
<evidence type="ECO:0000256" key="2">
    <source>
        <dbReference type="SAM" id="Phobius"/>
    </source>
</evidence>
<dbReference type="Proteomes" id="UP001597036">
    <property type="component" value="Unassembled WGS sequence"/>
</dbReference>
<evidence type="ECO:0000259" key="3">
    <source>
        <dbReference type="Pfam" id="PF02517"/>
    </source>
</evidence>
<dbReference type="Pfam" id="PF02517">
    <property type="entry name" value="Rce1-like"/>
    <property type="match status" value="1"/>
</dbReference>
<dbReference type="RefSeq" id="WP_377938051.1">
    <property type="nucleotide sequence ID" value="NZ_JBHTHQ010000012.1"/>
</dbReference>
<feature type="domain" description="CAAX prenyl protease 2/Lysostaphin resistance protein A-like" evidence="3">
    <location>
        <begin position="186"/>
        <end position="277"/>
    </location>
</feature>
<feature type="transmembrane region" description="Helical" evidence="2">
    <location>
        <begin position="310"/>
        <end position="330"/>
    </location>
</feature>
<evidence type="ECO:0000313" key="4">
    <source>
        <dbReference type="EMBL" id="MFD0704500.1"/>
    </source>
</evidence>
<keyword evidence="2" id="KW-0472">Membrane</keyword>
<dbReference type="EC" id="3.4.-.-" evidence="4"/>
<comment type="caution">
    <text evidence="4">The sequence shown here is derived from an EMBL/GenBank/DDBJ whole genome shotgun (WGS) entry which is preliminary data.</text>
</comment>